<dbReference type="EMBL" id="CAEKKB010000004">
    <property type="protein sequence ID" value="CAB4308733.1"/>
    <property type="molecule type" value="Genomic_DNA"/>
</dbReference>
<evidence type="ECO:0000313" key="3">
    <source>
        <dbReference type="Proteomes" id="UP000507245"/>
    </source>
</evidence>
<keyword evidence="1" id="KW-0812">Transmembrane</keyword>
<dbReference type="AlphaFoldDB" id="A0A6J5X852"/>
<dbReference type="OrthoDB" id="1894403at2759"/>
<accession>A0A6J5X852</accession>
<sequence length="85" mass="9701">MPTRPARLEPLKVAWELFSLIQRFLFVAMISVAVAESKKNSRIMKLKKSVELRGRGIELGQVQGSEHTAFINWPFAQTIITDLFI</sequence>
<keyword evidence="1" id="KW-0472">Membrane</keyword>
<organism evidence="2 3">
    <name type="scientific">Prunus armeniaca</name>
    <name type="common">Apricot</name>
    <name type="synonym">Armeniaca vulgaris</name>
    <dbReference type="NCBI Taxonomy" id="36596"/>
    <lineage>
        <taxon>Eukaryota</taxon>
        <taxon>Viridiplantae</taxon>
        <taxon>Streptophyta</taxon>
        <taxon>Embryophyta</taxon>
        <taxon>Tracheophyta</taxon>
        <taxon>Spermatophyta</taxon>
        <taxon>Magnoliopsida</taxon>
        <taxon>eudicotyledons</taxon>
        <taxon>Gunneridae</taxon>
        <taxon>Pentapetalae</taxon>
        <taxon>rosids</taxon>
        <taxon>fabids</taxon>
        <taxon>Rosales</taxon>
        <taxon>Rosaceae</taxon>
        <taxon>Amygdaloideae</taxon>
        <taxon>Amygdaleae</taxon>
        <taxon>Prunus</taxon>
    </lineage>
</organism>
<feature type="transmembrane region" description="Helical" evidence="1">
    <location>
        <begin position="20"/>
        <end position="37"/>
    </location>
</feature>
<dbReference type="Proteomes" id="UP000507245">
    <property type="component" value="Unassembled WGS sequence"/>
</dbReference>
<name>A0A6J5X852_PRUAR</name>
<protein>
    <submittedName>
        <fullName evidence="2">Uncharacterized protein</fullName>
    </submittedName>
</protein>
<dbReference type="PANTHER" id="PTHR35507">
    <property type="entry name" value="OS09G0488600 PROTEIN"/>
    <property type="match status" value="1"/>
</dbReference>
<dbReference type="PANTHER" id="PTHR35507:SF1">
    <property type="entry name" value="TMF_TATA_BD DOMAIN-CONTAINING PROTEIN"/>
    <property type="match status" value="1"/>
</dbReference>
<evidence type="ECO:0000313" key="2">
    <source>
        <dbReference type="EMBL" id="CAB4308733.1"/>
    </source>
</evidence>
<reference evidence="3" key="1">
    <citation type="journal article" date="2020" name="Genome Biol.">
        <title>Gamete binning: chromosome-level and haplotype-resolved genome assembly enabled by high-throughput single-cell sequencing of gamete genomes.</title>
        <authorList>
            <person name="Campoy J.A."/>
            <person name="Sun H."/>
            <person name="Goel M."/>
            <person name="Jiao W.-B."/>
            <person name="Folz-Donahue K."/>
            <person name="Wang N."/>
            <person name="Rubio M."/>
            <person name="Liu C."/>
            <person name="Kukat C."/>
            <person name="Ruiz D."/>
            <person name="Huettel B."/>
            <person name="Schneeberger K."/>
        </authorList>
    </citation>
    <scope>NUCLEOTIDE SEQUENCE [LARGE SCALE GENOMIC DNA]</scope>
    <source>
        <strain evidence="3">cv. Rojo Pasion</strain>
    </source>
</reference>
<gene>
    <name evidence="2" type="ORF">ORAREDHAP_LOCUS28532</name>
</gene>
<proteinExistence type="predicted"/>
<keyword evidence="3" id="KW-1185">Reference proteome</keyword>
<evidence type="ECO:0000256" key="1">
    <source>
        <dbReference type="SAM" id="Phobius"/>
    </source>
</evidence>
<keyword evidence="1" id="KW-1133">Transmembrane helix</keyword>